<organism evidence="1 2">
    <name type="scientific">Ferrimonas gelatinilytica</name>
    <dbReference type="NCBI Taxonomy" id="1255257"/>
    <lineage>
        <taxon>Bacteria</taxon>
        <taxon>Pseudomonadati</taxon>
        <taxon>Pseudomonadota</taxon>
        <taxon>Gammaproteobacteria</taxon>
        <taxon>Alteromonadales</taxon>
        <taxon>Ferrimonadaceae</taxon>
        <taxon>Ferrimonas</taxon>
    </lineage>
</organism>
<dbReference type="EMBL" id="BAABLF010000008">
    <property type="protein sequence ID" value="GAA5190743.1"/>
    <property type="molecule type" value="Genomic_DNA"/>
</dbReference>
<gene>
    <name evidence="1" type="ORF">GCM10025772_16110</name>
</gene>
<keyword evidence="2" id="KW-1185">Reference proteome</keyword>
<protein>
    <submittedName>
        <fullName evidence="1">Uncharacterized protein</fullName>
    </submittedName>
</protein>
<dbReference type="SUPFAM" id="SSF56762">
    <property type="entry name" value="HydB/Nqo4-like"/>
    <property type="match status" value="1"/>
</dbReference>
<name>A0ABP9S514_9GAMM</name>
<reference evidence="2" key="1">
    <citation type="journal article" date="2019" name="Int. J. Syst. Evol. Microbiol.">
        <title>The Global Catalogue of Microorganisms (GCM) 10K type strain sequencing project: providing services to taxonomists for standard genome sequencing and annotation.</title>
        <authorList>
            <consortium name="The Broad Institute Genomics Platform"/>
            <consortium name="The Broad Institute Genome Sequencing Center for Infectious Disease"/>
            <person name="Wu L."/>
            <person name="Ma J."/>
        </authorList>
    </citation>
    <scope>NUCLEOTIDE SEQUENCE [LARGE SCALE GENOMIC DNA]</scope>
    <source>
        <strain evidence="2">JCM 18720</strain>
    </source>
</reference>
<dbReference type="Proteomes" id="UP001501600">
    <property type="component" value="Unassembled WGS sequence"/>
</dbReference>
<sequence>MTPASATLQLIRQSDGLKVEPTLTLPPVPLLLNGLAPEGVLERLGLIYRQCGEAQRWAALSLIEPQRGLCPDAATEAARDQALALEWATEHSWQLWRIAHELLPPSPSRLALLTRWRQTLAQHRAALPSRRYQPGAAVAPVALSPLDDWRGEWEREVMAPIQTAVAERGWDTRFYTPADLIQRWESGPARRLGMQAPTLADRLEALWIELWQAVDALGQPGALTAVLKPQAGERPAARGTLRHLCRWQEERAYEYQIRIPTEGTLAAIAASLPQLPPPPPSEWSQWRQGVAIWVLAHAPCLEVQILETGTEIPSGEHHHA</sequence>
<dbReference type="InterPro" id="IPR029014">
    <property type="entry name" value="NiFe-Hase_large"/>
</dbReference>
<evidence type="ECO:0000313" key="1">
    <source>
        <dbReference type="EMBL" id="GAA5190743.1"/>
    </source>
</evidence>
<evidence type="ECO:0000313" key="2">
    <source>
        <dbReference type="Proteomes" id="UP001501600"/>
    </source>
</evidence>
<comment type="caution">
    <text evidence="1">The sequence shown here is derived from an EMBL/GenBank/DDBJ whole genome shotgun (WGS) entry which is preliminary data.</text>
</comment>
<dbReference type="RefSeq" id="WP_345316539.1">
    <property type="nucleotide sequence ID" value="NZ_BAABLF010000008.1"/>
</dbReference>
<proteinExistence type="predicted"/>
<accession>A0ABP9S514</accession>